<dbReference type="InterPro" id="IPR011051">
    <property type="entry name" value="RmlC_Cupin_sf"/>
</dbReference>
<protein>
    <submittedName>
        <fullName evidence="1">Cupin</fullName>
    </submittedName>
</protein>
<sequence length="168" mass="17977">MTTSHASAPTLIRATGADELSDAPGSVITLLADSDTTGSALTTNRAALQPGAAGAPPHFHTRATELLYVLGGRLQVLAGEDLHTLEAGEAISLPPELPHAFAPAEDCAAELLVVFSPGMDRFDYYRLLHRVHRGEADPAEIARSAERFDNHYVDSPVWREARARVGRS</sequence>
<reference evidence="1 2" key="1">
    <citation type="submission" date="2016-07" db="EMBL/GenBank/DDBJ databases">
        <title>Draft genome sequence of Prauserella muralis DSM 45305, isolated from a mould-covered wall in an indoor environment.</title>
        <authorList>
            <person name="Ruckert C."/>
            <person name="Albersmeier A."/>
            <person name="Jiang C.-L."/>
            <person name="Jiang Y."/>
            <person name="Kalinowski J."/>
            <person name="Schneider O."/>
            <person name="Winkler A."/>
            <person name="Zotchev S.B."/>
        </authorList>
    </citation>
    <scope>NUCLEOTIDE SEQUENCE [LARGE SCALE GENOMIC DNA]</scope>
    <source>
        <strain evidence="1 2">DSM 45305</strain>
    </source>
</reference>
<dbReference type="InterPro" id="IPR014710">
    <property type="entry name" value="RmlC-like_jellyroll"/>
</dbReference>
<proteinExistence type="predicted"/>
<dbReference type="RefSeq" id="WP_112283134.1">
    <property type="nucleotide sequence ID" value="NZ_MASW01000005.1"/>
</dbReference>
<dbReference type="Pfam" id="PF07883">
    <property type="entry name" value="Cupin_2"/>
    <property type="match status" value="1"/>
</dbReference>
<dbReference type="InterPro" id="IPR013096">
    <property type="entry name" value="Cupin_2"/>
</dbReference>
<evidence type="ECO:0000313" key="2">
    <source>
        <dbReference type="Proteomes" id="UP000249915"/>
    </source>
</evidence>
<dbReference type="PANTHER" id="PTHR36440">
    <property type="entry name" value="PUTATIVE (AFU_ORTHOLOGUE AFUA_8G07350)-RELATED"/>
    <property type="match status" value="1"/>
</dbReference>
<dbReference type="Gene3D" id="2.60.120.10">
    <property type="entry name" value="Jelly Rolls"/>
    <property type="match status" value="1"/>
</dbReference>
<dbReference type="OrthoDB" id="5243731at2"/>
<dbReference type="SUPFAM" id="SSF51182">
    <property type="entry name" value="RmlC-like cupins"/>
    <property type="match status" value="1"/>
</dbReference>
<accession>A0A2V4APA1</accession>
<organism evidence="1 2">
    <name type="scientific">Prauserella muralis</name>
    <dbReference type="NCBI Taxonomy" id="588067"/>
    <lineage>
        <taxon>Bacteria</taxon>
        <taxon>Bacillati</taxon>
        <taxon>Actinomycetota</taxon>
        <taxon>Actinomycetes</taxon>
        <taxon>Pseudonocardiales</taxon>
        <taxon>Pseudonocardiaceae</taxon>
        <taxon>Prauserella</taxon>
    </lineage>
</organism>
<name>A0A2V4APA1_9PSEU</name>
<dbReference type="PANTHER" id="PTHR36440:SF1">
    <property type="entry name" value="PUTATIVE (AFU_ORTHOLOGUE AFUA_8G07350)-RELATED"/>
    <property type="match status" value="1"/>
</dbReference>
<comment type="caution">
    <text evidence="1">The sequence shown here is derived from an EMBL/GenBank/DDBJ whole genome shotgun (WGS) entry which is preliminary data.</text>
</comment>
<dbReference type="InterPro" id="IPR053146">
    <property type="entry name" value="QDO-like"/>
</dbReference>
<dbReference type="AlphaFoldDB" id="A0A2V4APA1"/>
<keyword evidence="2" id="KW-1185">Reference proteome</keyword>
<dbReference type="EMBL" id="MASW01000005">
    <property type="protein sequence ID" value="PXY22533.1"/>
    <property type="molecule type" value="Genomic_DNA"/>
</dbReference>
<dbReference type="Proteomes" id="UP000249915">
    <property type="component" value="Unassembled WGS sequence"/>
</dbReference>
<evidence type="ECO:0000313" key="1">
    <source>
        <dbReference type="EMBL" id="PXY22533.1"/>
    </source>
</evidence>
<gene>
    <name evidence="1" type="ORF">BAY60_22075</name>
</gene>